<organism evidence="3 4">
    <name type="scientific">Listeria weihenstephanensis</name>
    <dbReference type="NCBI Taxonomy" id="1006155"/>
    <lineage>
        <taxon>Bacteria</taxon>
        <taxon>Bacillati</taxon>
        <taxon>Bacillota</taxon>
        <taxon>Bacilli</taxon>
        <taxon>Bacillales</taxon>
        <taxon>Listeriaceae</taxon>
        <taxon>Listeria</taxon>
    </lineage>
</organism>
<evidence type="ECO:0000313" key="4">
    <source>
        <dbReference type="Proteomes" id="UP000564536"/>
    </source>
</evidence>
<dbReference type="Proteomes" id="UP000564536">
    <property type="component" value="Unassembled WGS sequence"/>
</dbReference>
<dbReference type="Pfam" id="PF13229">
    <property type="entry name" value="Beta_helix"/>
    <property type="match status" value="1"/>
</dbReference>
<dbReference type="InterPro" id="IPR011050">
    <property type="entry name" value="Pectin_lyase_fold/virulence"/>
</dbReference>
<dbReference type="Gene3D" id="2.160.20.10">
    <property type="entry name" value="Single-stranded right-handed beta-helix, Pectin lyase-like"/>
    <property type="match status" value="1"/>
</dbReference>
<accession>A0A841Z7W3</accession>
<protein>
    <submittedName>
        <fullName evidence="3">Right-handed parallel beta-helix repeat-containing protein</fullName>
    </submittedName>
</protein>
<reference evidence="3 4" key="1">
    <citation type="submission" date="2020-03" db="EMBL/GenBank/DDBJ databases">
        <title>Soil Listeria distribution.</title>
        <authorList>
            <person name="Liao J."/>
            <person name="Wiedmann M."/>
        </authorList>
    </citation>
    <scope>NUCLEOTIDE SEQUENCE [LARGE SCALE GENOMIC DNA]</scope>
    <source>
        <strain evidence="3 4">FSL L7-1523</strain>
    </source>
</reference>
<evidence type="ECO:0000256" key="1">
    <source>
        <dbReference type="SAM" id="SignalP"/>
    </source>
</evidence>
<dbReference type="InterPro" id="IPR006626">
    <property type="entry name" value="PbH1"/>
</dbReference>
<dbReference type="SUPFAM" id="SSF51126">
    <property type="entry name" value="Pectin lyase-like"/>
    <property type="match status" value="1"/>
</dbReference>
<feature type="signal peptide" evidence="1">
    <location>
        <begin position="1"/>
        <end position="37"/>
    </location>
</feature>
<dbReference type="AlphaFoldDB" id="A0A841Z7W3"/>
<evidence type="ECO:0000313" key="3">
    <source>
        <dbReference type="EMBL" id="MBC1500732.1"/>
    </source>
</evidence>
<gene>
    <name evidence="3" type="ORF">HB943_08955</name>
</gene>
<feature type="chain" id="PRO_5032408259" evidence="1">
    <location>
        <begin position="38"/>
        <end position="839"/>
    </location>
</feature>
<keyword evidence="1" id="KW-0732">Signal</keyword>
<evidence type="ECO:0000259" key="2">
    <source>
        <dbReference type="Pfam" id="PF13229"/>
    </source>
</evidence>
<feature type="domain" description="Right handed beta helix" evidence="2">
    <location>
        <begin position="172"/>
        <end position="264"/>
    </location>
</feature>
<proteinExistence type="predicted"/>
<comment type="caution">
    <text evidence="3">The sequence shown here is derived from an EMBL/GenBank/DDBJ whole genome shotgun (WGS) entry which is preliminary data.</text>
</comment>
<name>A0A841Z7W3_9LIST</name>
<dbReference type="InterPro" id="IPR039448">
    <property type="entry name" value="Beta_helix"/>
</dbReference>
<sequence>MILLKVAIKERMFQLKKLLFMLLIVVFCMVGHQGAQAETNKIDVSEYVTANKKDAADQNAYNWNDLMRKLDSAEHTTIYVPKGVFYFSQTLAIPSNVTVIGEDAGVSSLVFTKVVAGITVRFPVGEMKAHTIGLEKLKISYDENAPDEKNSSLISFGTPYEELNYEDYQVMDNVTIRNCIIDGKKKGSSAIYLGRVSNVTISKNTIQNSGLQNGITLEFCKNAQIDDNDISDLGRSGIQMYKHNGSATEPIIIERNRITNWMQRYGYEHFKTKYEAGKVVDVMNDAGIDSYGPQNENLIIKGNILTAGRVNSYNPSNTKILAEYGEEVYQEHVIFFTGIRLCGVKDVIATGNEVDLKGRDIFTLMYINSREKAATRTKPSNIIVDQNSFKAEGNVRYPVRIFDGETAENENKDGVTFINNDFTIEGKLVDNGYFSFFTVSSSTKKLHLIGNKINMTARYDYLVSVSDNEYDGEKVKLHELVATLNMMNGELVKSVRGNIGTVDYAHYLQDKPLFTHTNVHAGQYLDPVWKVRLIKDGLVIKQADTDTKMKTYTFKGLSGLVQNDDSKYELVGVDLAYKEVLRIPLEVRWALEAPAYIVGTNEYRGTYGGTVAKVRILKNGLVLKQADSDGSAYGFKDMKSLILDDGSKYEILGVDNNYKEVVRVPLVVKSILDVPEYTVGERELGGEYRENIQVVRLFKDGKLVKQGDLDIATGTYKLKGIDTIVLDDGSKYEVVGLDAGYKEVVRIDLKVKALHVKLTPEPYIVGNSDHKGTYEEPIWRVRLLKDNVVVKQSDMDTATKTYILKGLNNIVKNDGSKYELIGIDSSYREIVRMDFKVGI</sequence>
<dbReference type="SMART" id="SM00710">
    <property type="entry name" value="PbH1"/>
    <property type="match status" value="5"/>
</dbReference>
<dbReference type="InterPro" id="IPR012334">
    <property type="entry name" value="Pectin_lyas_fold"/>
</dbReference>
<dbReference type="EMBL" id="JAARRL010000012">
    <property type="protein sequence ID" value="MBC1500732.1"/>
    <property type="molecule type" value="Genomic_DNA"/>
</dbReference>